<keyword evidence="4 5" id="KW-0408">Iron</keyword>
<dbReference type="GO" id="GO:0005506">
    <property type="term" value="F:iron ion binding"/>
    <property type="evidence" value="ECO:0007669"/>
    <property type="project" value="InterPro"/>
</dbReference>
<dbReference type="VEuPathDB" id="FungiDB:ASPFODRAFT_44173"/>
<organism evidence="7 8">
    <name type="scientific">Aspergillus luchuensis (strain CBS 106.47)</name>
    <dbReference type="NCBI Taxonomy" id="1137211"/>
    <lineage>
        <taxon>Eukaryota</taxon>
        <taxon>Fungi</taxon>
        <taxon>Dikarya</taxon>
        <taxon>Ascomycota</taxon>
        <taxon>Pezizomycotina</taxon>
        <taxon>Eurotiomycetes</taxon>
        <taxon>Eurotiomycetidae</taxon>
        <taxon>Eurotiales</taxon>
        <taxon>Aspergillaceae</taxon>
        <taxon>Aspergillus</taxon>
        <taxon>Aspergillus subgen. Circumdati</taxon>
    </lineage>
</organism>
<comment type="similarity">
    <text evidence="1 6">Belongs to the cytochrome P450 family.</text>
</comment>
<dbReference type="PANTHER" id="PTHR46300">
    <property type="entry name" value="P450, PUTATIVE (EUROFUNG)-RELATED-RELATED"/>
    <property type="match status" value="1"/>
</dbReference>
<sequence length="523" mass="58691">MFPLALAAFSALIGLILSTSILKWRRQRIKLPPGPPRKPLFGNLGDLPSDDVRLWEFWLKHKETYGPISSLSVPGRTMIVLNDVHLATELLDKRSAIHSCRPKFHFASMAGWDQILGVVEYSDRFQELRRALHQGIGSAKCVAQYNSVQEVEVRRFLLRVLDDPHSLNDQLRKMTGAVALQIAYGYTVEPHDSDPLIDLAERAVYDFGLVVTPGNWIVDVFPLLRYLPAWFPGAKFVRIADSIRKTATAFCDTPCTFVKQRLAQSDYRPSFLSNSLRNQEGLSETDESVLKWSAAAIYAGGADTTVSTLATFFLAMTLYPEVQAKARAEIQSVLGSDRLPGFQDRDNLPYINAIVKETLRWHATVPVITHKSIAPDVCEGYDIPEGSWVMANVWAMNHDPKTYVDPFSFKPERFLGCEGRAPEPDPHTFGFGRRICPGRNLARANVYLTVAQSLAAFQISKPKKNGTESGFRPEFQAGFVSSPAPYEIDIRVRSPAYENLIRTVETEYPWEQSHSKEIKSLAS</sequence>
<dbReference type="PRINTS" id="PR00385">
    <property type="entry name" value="P450"/>
</dbReference>
<keyword evidence="2 5" id="KW-0479">Metal-binding</keyword>
<dbReference type="PRINTS" id="PR00463">
    <property type="entry name" value="EP450I"/>
</dbReference>
<evidence type="ECO:0000256" key="1">
    <source>
        <dbReference type="ARBA" id="ARBA00010617"/>
    </source>
</evidence>
<comment type="cofactor">
    <cofactor evidence="5">
        <name>heme</name>
        <dbReference type="ChEBI" id="CHEBI:30413"/>
    </cofactor>
</comment>
<keyword evidence="6" id="KW-0503">Monooxygenase</keyword>
<reference evidence="8" key="1">
    <citation type="journal article" date="2017" name="Genome Biol.">
        <title>Comparative genomics reveals high biological diversity and specific adaptations in the industrially and medically important fungal genus Aspergillus.</title>
        <authorList>
            <person name="de Vries R.P."/>
            <person name="Riley R."/>
            <person name="Wiebenga A."/>
            <person name="Aguilar-Osorio G."/>
            <person name="Amillis S."/>
            <person name="Uchima C.A."/>
            <person name="Anderluh G."/>
            <person name="Asadollahi M."/>
            <person name="Askin M."/>
            <person name="Barry K."/>
            <person name="Battaglia E."/>
            <person name="Bayram O."/>
            <person name="Benocci T."/>
            <person name="Braus-Stromeyer S.A."/>
            <person name="Caldana C."/>
            <person name="Canovas D."/>
            <person name="Cerqueira G.C."/>
            <person name="Chen F."/>
            <person name="Chen W."/>
            <person name="Choi C."/>
            <person name="Clum A."/>
            <person name="Dos Santos R.A."/>
            <person name="Damasio A.R."/>
            <person name="Diallinas G."/>
            <person name="Emri T."/>
            <person name="Fekete E."/>
            <person name="Flipphi M."/>
            <person name="Freyberg S."/>
            <person name="Gallo A."/>
            <person name="Gournas C."/>
            <person name="Habgood R."/>
            <person name="Hainaut M."/>
            <person name="Harispe M.L."/>
            <person name="Henrissat B."/>
            <person name="Hilden K.S."/>
            <person name="Hope R."/>
            <person name="Hossain A."/>
            <person name="Karabika E."/>
            <person name="Karaffa L."/>
            <person name="Karanyi Z."/>
            <person name="Krasevec N."/>
            <person name="Kuo A."/>
            <person name="Kusch H."/>
            <person name="LaButti K."/>
            <person name="Lagendijk E.L."/>
            <person name="Lapidus A."/>
            <person name="Levasseur A."/>
            <person name="Lindquist E."/>
            <person name="Lipzen A."/>
            <person name="Logrieco A.F."/>
            <person name="MacCabe A."/>
            <person name="Maekelae M.R."/>
            <person name="Malavazi I."/>
            <person name="Melin P."/>
            <person name="Meyer V."/>
            <person name="Mielnichuk N."/>
            <person name="Miskei M."/>
            <person name="Molnar A.P."/>
            <person name="Mule G."/>
            <person name="Ngan C.Y."/>
            <person name="Orejas M."/>
            <person name="Orosz E."/>
            <person name="Ouedraogo J.P."/>
            <person name="Overkamp K.M."/>
            <person name="Park H.-S."/>
            <person name="Perrone G."/>
            <person name="Piumi F."/>
            <person name="Punt P.J."/>
            <person name="Ram A.F."/>
            <person name="Ramon A."/>
            <person name="Rauscher S."/>
            <person name="Record E."/>
            <person name="Riano-Pachon D.M."/>
            <person name="Robert V."/>
            <person name="Roehrig J."/>
            <person name="Ruller R."/>
            <person name="Salamov A."/>
            <person name="Salih N.S."/>
            <person name="Samson R.A."/>
            <person name="Sandor E."/>
            <person name="Sanguinetti M."/>
            <person name="Schuetze T."/>
            <person name="Sepcic K."/>
            <person name="Shelest E."/>
            <person name="Sherlock G."/>
            <person name="Sophianopoulou V."/>
            <person name="Squina F.M."/>
            <person name="Sun H."/>
            <person name="Susca A."/>
            <person name="Todd R.B."/>
            <person name="Tsang A."/>
            <person name="Unkles S.E."/>
            <person name="van de Wiele N."/>
            <person name="van Rossen-Uffink D."/>
            <person name="Oliveira J.V."/>
            <person name="Vesth T.C."/>
            <person name="Visser J."/>
            <person name="Yu J.-H."/>
            <person name="Zhou M."/>
            <person name="Andersen M.R."/>
            <person name="Archer D.B."/>
            <person name="Baker S.E."/>
            <person name="Benoit I."/>
            <person name="Brakhage A.A."/>
            <person name="Braus G.H."/>
            <person name="Fischer R."/>
            <person name="Frisvad J.C."/>
            <person name="Goldman G.H."/>
            <person name="Houbraken J."/>
            <person name="Oakley B."/>
            <person name="Pocsi I."/>
            <person name="Scazzocchio C."/>
            <person name="Seiboth B."/>
            <person name="vanKuyk P.A."/>
            <person name="Wortman J."/>
            <person name="Dyer P.S."/>
            <person name="Grigoriev I.V."/>
        </authorList>
    </citation>
    <scope>NUCLEOTIDE SEQUENCE [LARGE SCALE GENOMIC DNA]</scope>
    <source>
        <strain evidence="8">CBS 106.47</strain>
    </source>
</reference>
<evidence type="ECO:0008006" key="9">
    <source>
        <dbReference type="Google" id="ProtNLM"/>
    </source>
</evidence>
<accession>A0A1M3TP53</accession>
<dbReference type="AlphaFoldDB" id="A0A1M3TP53"/>
<gene>
    <name evidence="7" type="ORF">ASPFODRAFT_44173</name>
</gene>
<dbReference type="InterPro" id="IPR050364">
    <property type="entry name" value="Cytochrome_P450_fung"/>
</dbReference>
<dbReference type="OrthoDB" id="2789670at2759"/>
<dbReference type="PANTHER" id="PTHR46300:SF12">
    <property type="entry name" value="P450, PUTATIVE (EUROFUNG)-RELATED"/>
    <property type="match status" value="1"/>
</dbReference>
<dbReference type="GO" id="GO:0020037">
    <property type="term" value="F:heme binding"/>
    <property type="evidence" value="ECO:0007669"/>
    <property type="project" value="InterPro"/>
</dbReference>
<protein>
    <recommendedName>
        <fullName evidence="9">Cytochrome P450</fullName>
    </recommendedName>
</protein>
<dbReference type="PROSITE" id="PS00086">
    <property type="entry name" value="CYTOCHROME_P450"/>
    <property type="match status" value="1"/>
</dbReference>
<dbReference type="GO" id="GO:0004497">
    <property type="term" value="F:monooxygenase activity"/>
    <property type="evidence" value="ECO:0007669"/>
    <property type="project" value="UniProtKB-KW"/>
</dbReference>
<evidence type="ECO:0000313" key="7">
    <source>
        <dbReference type="EMBL" id="OJZ88486.1"/>
    </source>
</evidence>
<keyword evidence="3 6" id="KW-0560">Oxidoreductase</keyword>
<dbReference type="Pfam" id="PF00067">
    <property type="entry name" value="p450"/>
    <property type="match status" value="1"/>
</dbReference>
<name>A0A1M3TP53_ASPLC</name>
<dbReference type="InterPro" id="IPR001128">
    <property type="entry name" value="Cyt_P450"/>
</dbReference>
<evidence type="ECO:0000256" key="2">
    <source>
        <dbReference type="ARBA" id="ARBA00022723"/>
    </source>
</evidence>
<dbReference type="CDD" id="cd11065">
    <property type="entry name" value="CYP64-like"/>
    <property type="match status" value="1"/>
</dbReference>
<dbReference type="EMBL" id="KV878239">
    <property type="protein sequence ID" value="OJZ88486.1"/>
    <property type="molecule type" value="Genomic_DNA"/>
</dbReference>
<dbReference type="Gene3D" id="1.10.630.10">
    <property type="entry name" value="Cytochrome P450"/>
    <property type="match status" value="1"/>
</dbReference>
<evidence type="ECO:0000256" key="3">
    <source>
        <dbReference type="ARBA" id="ARBA00023002"/>
    </source>
</evidence>
<keyword evidence="5 6" id="KW-0349">Heme</keyword>
<evidence type="ECO:0000256" key="4">
    <source>
        <dbReference type="ARBA" id="ARBA00023004"/>
    </source>
</evidence>
<evidence type="ECO:0000256" key="6">
    <source>
        <dbReference type="RuleBase" id="RU000461"/>
    </source>
</evidence>
<proteinExistence type="inferred from homology"/>
<dbReference type="InterPro" id="IPR036396">
    <property type="entry name" value="Cyt_P450_sf"/>
</dbReference>
<feature type="binding site" description="axial binding residue" evidence="5">
    <location>
        <position position="436"/>
    </location>
    <ligand>
        <name>heme</name>
        <dbReference type="ChEBI" id="CHEBI:30413"/>
    </ligand>
    <ligandPart>
        <name>Fe</name>
        <dbReference type="ChEBI" id="CHEBI:18248"/>
    </ligandPart>
</feature>
<evidence type="ECO:0000256" key="5">
    <source>
        <dbReference type="PIRSR" id="PIRSR602401-1"/>
    </source>
</evidence>
<dbReference type="InterPro" id="IPR017972">
    <property type="entry name" value="Cyt_P450_CS"/>
</dbReference>
<evidence type="ECO:0000313" key="8">
    <source>
        <dbReference type="Proteomes" id="UP000184063"/>
    </source>
</evidence>
<dbReference type="GO" id="GO:0016705">
    <property type="term" value="F:oxidoreductase activity, acting on paired donors, with incorporation or reduction of molecular oxygen"/>
    <property type="evidence" value="ECO:0007669"/>
    <property type="project" value="InterPro"/>
</dbReference>
<dbReference type="InterPro" id="IPR002401">
    <property type="entry name" value="Cyt_P450_E_grp-I"/>
</dbReference>
<dbReference type="SUPFAM" id="SSF48264">
    <property type="entry name" value="Cytochrome P450"/>
    <property type="match status" value="1"/>
</dbReference>
<dbReference type="Proteomes" id="UP000184063">
    <property type="component" value="Unassembled WGS sequence"/>
</dbReference>